<reference evidence="1" key="1">
    <citation type="submission" date="2018-05" db="EMBL/GenBank/DDBJ databases">
        <authorList>
            <person name="Lanie J.A."/>
            <person name="Ng W.-L."/>
            <person name="Kazmierczak K.M."/>
            <person name="Andrzejewski T.M."/>
            <person name="Davidsen T.M."/>
            <person name="Wayne K.J."/>
            <person name="Tettelin H."/>
            <person name="Glass J.I."/>
            <person name="Rusch D."/>
            <person name="Podicherti R."/>
            <person name="Tsui H.-C.T."/>
            <person name="Winkler M.E."/>
        </authorList>
    </citation>
    <scope>NUCLEOTIDE SEQUENCE</scope>
</reference>
<accession>A0A382QE98</accession>
<dbReference type="EMBL" id="UINC01113524">
    <property type="protein sequence ID" value="SVC83195.1"/>
    <property type="molecule type" value="Genomic_DNA"/>
</dbReference>
<name>A0A382QE98_9ZZZZ</name>
<sequence length="27" mass="2852">MKAAIRLSDATKQFEGCVANVKGPTDT</sequence>
<dbReference type="AlphaFoldDB" id="A0A382QE98"/>
<evidence type="ECO:0000313" key="1">
    <source>
        <dbReference type="EMBL" id="SVC83195.1"/>
    </source>
</evidence>
<feature type="non-terminal residue" evidence="1">
    <location>
        <position position="27"/>
    </location>
</feature>
<proteinExistence type="predicted"/>
<protein>
    <submittedName>
        <fullName evidence="1">Uncharacterized protein</fullName>
    </submittedName>
</protein>
<gene>
    <name evidence="1" type="ORF">METZ01_LOCUS336049</name>
</gene>
<organism evidence="1">
    <name type="scientific">marine metagenome</name>
    <dbReference type="NCBI Taxonomy" id="408172"/>
    <lineage>
        <taxon>unclassified sequences</taxon>
        <taxon>metagenomes</taxon>
        <taxon>ecological metagenomes</taxon>
    </lineage>
</organism>